<accession>U4LVE8</accession>
<dbReference type="EMBL" id="HF935878">
    <property type="protein sequence ID" value="CCX32476.1"/>
    <property type="molecule type" value="Genomic_DNA"/>
</dbReference>
<dbReference type="AlphaFoldDB" id="U4LVE8"/>
<gene>
    <name evidence="2" type="ORF">PCON_13239</name>
</gene>
<proteinExistence type="predicted"/>
<dbReference type="Proteomes" id="UP000018144">
    <property type="component" value="Unassembled WGS sequence"/>
</dbReference>
<name>U4LVE8_PYROM</name>
<keyword evidence="3" id="KW-1185">Reference proteome</keyword>
<feature type="region of interest" description="Disordered" evidence="1">
    <location>
        <begin position="338"/>
        <end position="376"/>
    </location>
</feature>
<protein>
    <submittedName>
        <fullName evidence="2">Uncharacterized protein</fullName>
    </submittedName>
</protein>
<evidence type="ECO:0000313" key="3">
    <source>
        <dbReference type="Proteomes" id="UP000018144"/>
    </source>
</evidence>
<feature type="region of interest" description="Disordered" evidence="1">
    <location>
        <begin position="215"/>
        <end position="241"/>
    </location>
</feature>
<evidence type="ECO:0000256" key="1">
    <source>
        <dbReference type="SAM" id="MobiDB-lite"/>
    </source>
</evidence>
<evidence type="ECO:0000313" key="2">
    <source>
        <dbReference type="EMBL" id="CCX32476.1"/>
    </source>
</evidence>
<feature type="compositionally biased region" description="Low complexity" evidence="1">
    <location>
        <begin position="345"/>
        <end position="360"/>
    </location>
</feature>
<organism evidence="2 3">
    <name type="scientific">Pyronema omphalodes (strain CBS 100304)</name>
    <name type="common">Pyronema confluens</name>
    <dbReference type="NCBI Taxonomy" id="1076935"/>
    <lineage>
        <taxon>Eukaryota</taxon>
        <taxon>Fungi</taxon>
        <taxon>Dikarya</taxon>
        <taxon>Ascomycota</taxon>
        <taxon>Pezizomycotina</taxon>
        <taxon>Pezizomycetes</taxon>
        <taxon>Pezizales</taxon>
        <taxon>Pyronemataceae</taxon>
        <taxon>Pyronema</taxon>
    </lineage>
</organism>
<reference evidence="2 3" key="1">
    <citation type="journal article" date="2013" name="PLoS Genet.">
        <title>The genome and development-dependent transcriptomes of Pyronema confluens: a window into fungal evolution.</title>
        <authorList>
            <person name="Traeger S."/>
            <person name="Altegoer F."/>
            <person name="Freitag M."/>
            <person name="Gabaldon T."/>
            <person name="Kempken F."/>
            <person name="Kumar A."/>
            <person name="Marcet-Houben M."/>
            <person name="Poggeler S."/>
            <person name="Stajich J.E."/>
            <person name="Nowrousian M."/>
        </authorList>
    </citation>
    <scope>NUCLEOTIDE SEQUENCE [LARGE SCALE GENOMIC DNA]</scope>
    <source>
        <strain evidence="3">CBS 100304</strain>
        <tissue evidence="2">Vegetative mycelium</tissue>
    </source>
</reference>
<sequence length="395" mass="43450">MRAIGKEEENGILRFHKSAGFAVEKYSIITQASVRKLQQIAMDTPTTNSQENFNFLSGMATPSAEELESFCEFVLANDIPVDIESLDQLPVDLSPTDLAPPDPIAPLNFNLLPGLVHSGSLFPDMQLYPDMSLFNIPLFDAEMPNILPPPARSPDHDHVIYTHGTIPLIAVDDIQEAYGMTPVDVAPSQRTHSTRMRPCTSDLDEQNILLGSVGQTTDLESEPTRKRHKGTMEGREGPLSSSEYMDASLNEFEVPYAPDHTYSFPNIISSSPLFGSLKLLESATHCHNDTPLGRYFSEASDDEGVDKNAVELTAMEFRQSTFPDAERPSSPKYLEQADLERCPSDKSSSSAASSVCSAGSDIPLDERRKRKRTTNKALGILESQEIGNDTKTVII</sequence>